<dbReference type="SUPFAM" id="SSF53098">
    <property type="entry name" value="Ribonuclease H-like"/>
    <property type="match status" value="1"/>
</dbReference>
<feature type="compositionally biased region" description="Polar residues" evidence="1">
    <location>
        <begin position="246"/>
        <end position="260"/>
    </location>
</feature>
<reference evidence="3 4" key="1">
    <citation type="journal article" date="2019" name="Sci. Rep.">
        <title>Comparative genomics of chytrid fungi reveal insights into the obligate biotrophic and pathogenic lifestyle of Synchytrium endobioticum.</title>
        <authorList>
            <person name="van de Vossenberg B.T.L.H."/>
            <person name="Warris S."/>
            <person name="Nguyen H.D.T."/>
            <person name="van Gent-Pelzer M.P.E."/>
            <person name="Joly D.L."/>
            <person name="van de Geest H.C."/>
            <person name="Bonants P.J.M."/>
            <person name="Smith D.S."/>
            <person name="Levesque C.A."/>
            <person name="van der Lee T.A.J."/>
        </authorList>
    </citation>
    <scope>NUCLEOTIDE SEQUENCE [LARGE SCALE GENOMIC DNA]</scope>
    <source>
        <strain evidence="3 4">JEL517</strain>
    </source>
</reference>
<dbReference type="GO" id="GO:0005634">
    <property type="term" value="C:nucleus"/>
    <property type="evidence" value="ECO:0007669"/>
    <property type="project" value="UniProtKB-ARBA"/>
</dbReference>
<evidence type="ECO:0000259" key="2">
    <source>
        <dbReference type="PROSITE" id="PS50994"/>
    </source>
</evidence>
<feature type="region of interest" description="Disordered" evidence="1">
    <location>
        <begin position="223"/>
        <end position="296"/>
    </location>
</feature>
<evidence type="ECO:0000256" key="1">
    <source>
        <dbReference type="SAM" id="MobiDB-lite"/>
    </source>
</evidence>
<evidence type="ECO:0000313" key="3">
    <source>
        <dbReference type="EMBL" id="TPX30028.1"/>
    </source>
</evidence>
<dbReference type="STRING" id="1806994.A0A507BR27"/>
<dbReference type="PANTHER" id="PTHR11439:SF486">
    <property type="entry name" value="RLK (RECEPTOR-LIKE KINASE) PROTEIN, PUTATIVE-RELATED"/>
    <property type="match status" value="1"/>
</dbReference>
<dbReference type="Pfam" id="PF07727">
    <property type="entry name" value="RVT_2"/>
    <property type="match status" value="1"/>
</dbReference>
<protein>
    <submittedName>
        <fullName evidence="3">DNA-directed DNA polymerase</fullName>
    </submittedName>
</protein>
<accession>A0A507BR27</accession>
<dbReference type="InterPro" id="IPR036397">
    <property type="entry name" value="RNaseH_sf"/>
</dbReference>
<dbReference type="Gene3D" id="3.30.420.10">
    <property type="entry name" value="Ribonuclease H-like superfamily/Ribonuclease H"/>
    <property type="match status" value="1"/>
</dbReference>
<keyword evidence="3" id="KW-0239">DNA-directed DNA polymerase</keyword>
<dbReference type="SUPFAM" id="SSF56672">
    <property type="entry name" value="DNA/RNA polymerases"/>
    <property type="match status" value="1"/>
</dbReference>
<keyword evidence="4" id="KW-1185">Reference proteome</keyword>
<dbReference type="GO" id="GO:0015074">
    <property type="term" value="P:DNA integration"/>
    <property type="evidence" value="ECO:0007669"/>
    <property type="project" value="InterPro"/>
</dbReference>
<comment type="caution">
    <text evidence="3">The sequence shown here is derived from an EMBL/GenBank/DDBJ whole genome shotgun (WGS) entry which is preliminary data.</text>
</comment>
<dbReference type="GeneID" id="42007513"/>
<feature type="domain" description="Integrase catalytic" evidence="2">
    <location>
        <begin position="1"/>
        <end position="107"/>
    </location>
</feature>
<dbReference type="GO" id="GO:0003676">
    <property type="term" value="F:nucleic acid binding"/>
    <property type="evidence" value="ECO:0007669"/>
    <property type="project" value="InterPro"/>
</dbReference>
<organism evidence="3 4">
    <name type="scientific">Synchytrium microbalum</name>
    <dbReference type="NCBI Taxonomy" id="1806994"/>
    <lineage>
        <taxon>Eukaryota</taxon>
        <taxon>Fungi</taxon>
        <taxon>Fungi incertae sedis</taxon>
        <taxon>Chytridiomycota</taxon>
        <taxon>Chytridiomycota incertae sedis</taxon>
        <taxon>Chytridiomycetes</taxon>
        <taxon>Synchytriales</taxon>
        <taxon>Synchytriaceae</taxon>
        <taxon>Synchytrium</taxon>
    </lineage>
</organism>
<gene>
    <name evidence="3" type="ORF">SmJEL517_g06290</name>
</gene>
<dbReference type="InterPro" id="IPR057670">
    <property type="entry name" value="SH3_retrovirus"/>
</dbReference>
<dbReference type="InterPro" id="IPR001584">
    <property type="entry name" value="Integrase_cat-core"/>
</dbReference>
<dbReference type="CDD" id="cd09272">
    <property type="entry name" value="RNase_HI_RT_Ty1"/>
    <property type="match status" value="1"/>
</dbReference>
<dbReference type="RefSeq" id="XP_031021808.1">
    <property type="nucleotide sequence ID" value="XM_031172216.1"/>
</dbReference>
<dbReference type="InterPro" id="IPR012337">
    <property type="entry name" value="RNaseH-like_sf"/>
</dbReference>
<dbReference type="Proteomes" id="UP000319731">
    <property type="component" value="Unassembled WGS sequence"/>
</dbReference>
<dbReference type="OrthoDB" id="5423336at2759"/>
<proteinExistence type="predicted"/>
<dbReference type="PANTHER" id="PTHR11439">
    <property type="entry name" value="GAG-POL-RELATED RETROTRANSPOSON"/>
    <property type="match status" value="1"/>
</dbReference>
<keyword evidence="3" id="KW-0548">Nucleotidyltransferase</keyword>
<dbReference type="InterPro" id="IPR043502">
    <property type="entry name" value="DNA/RNA_pol_sf"/>
</dbReference>
<sequence length="903" mass="102513">MQHLPDHRIRIIRIDNAMEFRSNAFSKYCEANGITVSYSVPYEHETNGIAEAYVKKITYVQRTILVASNLGTDAWALAYLHANALLEVWPHTALHYLTPHETFFGEKPSLLHFRPFGCEVYVLVPPELRTKLDDRSKRSIYIGFISRSVVKVIDIHTNRLIAARFQHCTFNEDVFPKLDQSLTAVQVDITDQFDEQYASLLITSMLEQRYSMTRNNADIVQRHQPSTNASENVSVSNKRKWPQVDHSVSTTPSQNNSKGATVSVAGEVNPSRISPSKSILNSSPTVIDASDDDVHPRKVPIKTPKHVKHSQIIPPENYTAPRDVAAVDINLPRTRSGKTKSNFIDIADFADDITIDMVDNFSIMIAGEVIPKNVAEAQKLPNWKVWRDAIHAEYQSLDERGVFSSVMELPTGKTLIGNRLILTIKTEPSKRYKARLVAQGFSQKYGQDYTSTYSPVLDIATYRYLIGIATQKDWAIHAMDVQTAYLYGDLLEDIYMKVPDGLHTPDHIRQPCVKLQKSLYGLKQSGRQWYSKYAEVLKSEGFTNCVEAPSVFFQNTEHGPSITSIYVDDTNIMGPTQAISHTKQLLKNHFAMKDFNTVTACIGVEIIHTSSGTFIHQSKMVSKILEIVNLEYTTPCDTPLQVRNVLYGHDIYRALKDDEEVWPYNTAYRSYIGMLSYLANTTRPDISFSVSLLARFTSRPGLRHYNAIKQVCQYLKKTHDYGLFYKKNDNALPHIQVYADAGHRSDSRNAKSQTGYVCLINGTAFHWRSIKQTLSATSSFESELIALYEASREIPWLVNFTKAMENTLKIPLMETPITVYEDNLAAMNQVKDGYIRSNSNKHIDPKVYRTRDLIEDKMIVLEHVSGDENPADLLTKTLPANLHFKYMRYMGLVSQRSLSRSTK</sequence>
<evidence type="ECO:0000313" key="4">
    <source>
        <dbReference type="Proteomes" id="UP000319731"/>
    </source>
</evidence>
<keyword evidence="3" id="KW-0808">Transferase</keyword>
<name>A0A507BR27_9FUNG</name>
<dbReference type="PROSITE" id="PS50994">
    <property type="entry name" value="INTEGRASE"/>
    <property type="match status" value="1"/>
</dbReference>
<dbReference type="EMBL" id="QEAO01000119">
    <property type="protein sequence ID" value="TPX30028.1"/>
    <property type="molecule type" value="Genomic_DNA"/>
</dbReference>
<dbReference type="InterPro" id="IPR013103">
    <property type="entry name" value="RVT_2"/>
</dbReference>
<dbReference type="GO" id="GO:0003887">
    <property type="term" value="F:DNA-directed DNA polymerase activity"/>
    <property type="evidence" value="ECO:0007669"/>
    <property type="project" value="UniProtKB-KW"/>
</dbReference>
<dbReference type="AlphaFoldDB" id="A0A507BR27"/>
<dbReference type="Pfam" id="PF25597">
    <property type="entry name" value="SH3_retrovirus"/>
    <property type="match status" value="1"/>
</dbReference>
<feature type="compositionally biased region" description="Polar residues" evidence="1">
    <location>
        <begin position="271"/>
        <end position="285"/>
    </location>
</feature>
<feature type="compositionally biased region" description="Polar residues" evidence="1">
    <location>
        <begin position="223"/>
        <end position="236"/>
    </location>
</feature>